<evidence type="ECO:0000256" key="8">
    <source>
        <dbReference type="ARBA" id="ARBA00022982"/>
    </source>
</evidence>
<keyword evidence="7 9" id="KW-0288">FMN</keyword>
<evidence type="ECO:0000313" key="12">
    <source>
        <dbReference type="Proteomes" id="UP000261764"/>
    </source>
</evidence>
<dbReference type="InterPro" id="IPR050619">
    <property type="entry name" value="Flavodoxin"/>
</dbReference>
<dbReference type="RefSeq" id="WP_343251149.1">
    <property type="nucleotide sequence ID" value="NZ_HG937516.1"/>
</dbReference>
<dbReference type="PROSITE" id="PS00201">
    <property type="entry name" value="FLAVODOXIN"/>
    <property type="match status" value="1"/>
</dbReference>
<dbReference type="Gene3D" id="3.40.50.360">
    <property type="match status" value="1"/>
</dbReference>
<evidence type="ECO:0000259" key="10">
    <source>
        <dbReference type="PROSITE" id="PS50902"/>
    </source>
</evidence>
<comment type="cofactor">
    <cofactor evidence="1 9">
        <name>FMN</name>
        <dbReference type="ChEBI" id="CHEBI:58210"/>
    </cofactor>
</comment>
<keyword evidence="5 9" id="KW-0813">Transport</keyword>
<evidence type="ECO:0000256" key="3">
    <source>
        <dbReference type="ARBA" id="ARBA00005267"/>
    </source>
</evidence>
<dbReference type="EMBL" id="HG937516">
    <property type="protein sequence ID" value="CDN40529.1"/>
    <property type="molecule type" value="Genomic_DNA"/>
</dbReference>
<dbReference type="NCBIfam" id="TIGR01752">
    <property type="entry name" value="flav_long"/>
    <property type="match status" value="1"/>
</dbReference>
<evidence type="ECO:0000256" key="4">
    <source>
        <dbReference type="ARBA" id="ARBA00017869"/>
    </source>
</evidence>
<dbReference type="PANTHER" id="PTHR42809:SF1">
    <property type="entry name" value="FLAVODOXIN 1"/>
    <property type="match status" value="1"/>
</dbReference>
<evidence type="ECO:0000313" key="11">
    <source>
        <dbReference type="EMBL" id="CDN40529.1"/>
    </source>
</evidence>
<dbReference type="KEGG" id="mamp:MAMA39_04090"/>
<dbReference type="PROSITE" id="PS50902">
    <property type="entry name" value="FLAVODOXIN_LIKE"/>
    <property type="match status" value="1"/>
</dbReference>
<dbReference type="GO" id="GO:0009055">
    <property type="term" value="F:electron transfer activity"/>
    <property type="evidence" value="ECO:0007669"/>
    <property type="project" value="UniProtKB-UniRule"/>
</dbReference>
<keyword evidence="12" id="KW-1185">Reference proteome</keyword>
<dbReference type="NCBIfam" id="NF006738">
    <property type="entry name" value="PRK09267.1-4"/>
    <property type="match status" value="1"/>
</dbReference>
<dbReference type="InterPro" id="IPR029039">
    <property type="entry name" value="Flavoprotein-like_sf"/>
</dbReference>
<dbReference type="SUPFAM" id="SSF52218">
    <property type="entry name" value="Flavoproteins"/>
    <property type="match status" value="1"/>
</dbReference>
<organism evidence="11 12">
    <name type="scientific">Mycoplasma amphoriforme A39</name>
    <dbReference type="NCBI Taxonomy" id="572419"/>
    <lineage>
        <taxon>Bacteria</taxon>
        <taxon>Bacillati</taxon>
        <taxon>Mycoplasmatota</taxon>
        <taxon>Mollicutes</taxon>
        <taxon>Mycoplasmataceae</taxon>
        <taxon>Mycoplasma</taxon>
    </lineage>
</organism>
<evidence type="ECO:0000256" key="7">
    <source>
        <dbReference type="ARBA" id="ARBA00022643"/>
    </source>
</evidence>
<dbReference type="InterPro" id="IPR008254">
    <property type="entry name" value="Flavodoxin/NO_synth"/>
</dbReference>
<accession>A0A292IHV6</accession>
<comment type="function">
    <text evidence="2 9">Low-potential electron donor to a number of redox enzymes.</text>
</comment>
<feature type="domain" description="Flavodoxin-like" evidence="10">
    <location>
        <begin position="3"/>
        <end position="161"/>
    </location>
</feature>
<dbReference type="Pfam" id="PF00258">
    <property type="entry name" value="Flavodoxin_1"/>
    <property type="match status" value="1"/>
</dbReference>
<reference evidence="11 12" key="1">
    <citation type="journal article" date="2015" name="Clin. Infect. Dis.">
        <title>Genomic Investigations unmask Mycoplasma amphoriforme, a new respiratory pathogen.</title>
        <authorList>
            <person name="Gillespie S.H."/>
            <person name="Ling C.L."/>
            <person name="Oravcova K."/>
            <person name="Pinheiro M."/>
            <person name="Wells L."/>
            <person name="Bryant J.M."/>
            <person name="McHugh T.D."/>
            <person name="Bebear C."/>
            <person name="Webster D."/>
            <person name="Harris S.R."/>
            <person name="Seth-Smith H.M."/>
            <person name="Thomson N.R."/>
        </authorList>
    </citation>
    <scope>NUCLEOTIDE SEQUENCE [LARGE SCALE GENOMIC DNA]</scope>
    <source>
        <strain evidence="11 12">A39</strain>
    </source>
</reference>
<dbReference type="PANTHER" id="PTHR42809">
    <property type="entry name" value="FLAVODOXIN 2"/>
    <property type="match status" value="1"/>
</dbReference>
<dbReference type="InterPro" id="IPR010086">
    <property type="entry name" value="Flavodoxin_lc"/>
</dbReference>
<proteinExistence type="inferred from homology"/>
<name>A0A292IHV6_9MOLU</name>
<dbReference type="GO" id="GO:0010181">
    <property type="term" value="F:FMN binding"/>
    <property type="evidence" value="ECO:0007669"/>
    <property type="project" value="UniProtKB-UniRule"/>
</dbReference>
<sequence>MATGIIYGSNLGNTFTVAKMIAKELNIDEKHILNIADVTAEAINLYDKLIMGTSTWGVGEMQDHWLEFNFKKLELKNKTVALFGLGDSQIYAFTFCNGLGGLYKNLQSKHPKFVGFVSKSKYTFSDSSAVVGDKFVGLALDYDNYPEQVEKQVKEWIDQIRHEII</sequence>
<evidence type="ECO:0000256" key="9">
    <source>
        <dbReference type="PIRNR" id="PIRNR038996"/>
    </source>
</evidence>
<gene>
    <name evidence="11" type="ORF">MAMA39_04090</name>
</gene>
<evidence type="ECO:0000256" key="5">
    <source>
        <dbReference type="ARBA" id="ARBA00022448"/>
    </source>
</evidence>
<keyword evidence="6 9" id="KW-0285">Flavoprotein</keyword>
<evidence type="ECO:0000256" key="2">
    <source>
        <dbReference type="ARBA" id="ARBA00003297"/>
    </source>
</evidence>
<dbReference type="AlphaFoldDB" id="A0A292IHV6"/>
<protein>
    <recommendedName>
        <fullName evidence="4 9">Flavodoxin</fullName>
    </recommendedName>
</protein>
<comment type="similarity">
    <text evidence="3 9">Belongs to the flavodoxin family.</text>
</comment>
<evidence type="ECO:0000256" key="6">
    <source>
        <dbReference type="ARBA" id="ARBA00022630"/>
    </source>
</evidence>
<dbReference type="PIRSF" id="PIRSF038996">
    <property type="entry name" value="FldA"/>
    <property type="match status" value="1"/>
</dbReference>
<dbReference type="Proteomes" id="UP000261764">
    <property type="component" value="Chromosome I"/>
</dbReference>
<keyword evidence="8 9" id="KW-0249">Electron transport</keyword>
<dbReference type="InterPro" id="IPR001226">
    <property type="entry name" value="Flavodoxin_CS"/>
</dbReference>
<evidence type="ECO:0000256" key="1">
    <source>
        <dbReference type="ARBA" id="ARBA00001917"/>
    </source>
</evidence>